<dbReference type="Gene3D" id="2.60.40.10">
    <property type="entry name" value="Immunoglobulins"/>
    <property type="match status" value="1"/>
</dbReference>
<accession>A0A2A6BV00</accession>
<comment type="cofactor">
    <cofactor evidence="2">
        <name>Ca(2+)</name>
        <dbReference type="ChEBI" id="CHEBI:29108"/>
    </cofactor>
</comment>
<evidence type="ECO:0000313" key="4">
    <source>
        <dbReference type="Proteomes" id="UP000005239"/>
    </source>
</evidence>
<dbReference type="AlphaFoldDB" id="A0A2A6BV00"/>
<name>A0A2A6BV00_PRIPA</name>
<keyword evidence="2" id="KW-0106">Calcium</keyword>
<dbReference type="InterPro" id="IPR005552">
    <property type="entry name" value="Scramblase"/>
</dbReference>
<dbReference type="PROSITE" id="PS50202">
    <property type="entry name" value="MSP"/>
    <property type="match status" value="1"/>
</dbReference>
<comment type="similarity">
    <text evidence="1 2">Belongs to the phospholipid scramblase family.</text>
</comment>
<dbReference type="GO" id="GO:0017128">
    <property type="term" value="F:phospholipid scramblase activity"/>
    <property type="evidence" value="ECO:0000318"/>
    <property type="project" value="GO_Central"/>
</dbReference>
<gene>
    <name evidence="3" type="primary">WBGene00115707</name>
</gene>
<dbReference type="InterPro" id="IPR013783">
    <property type="entry name" value="Ig-like_fold"/>
</dbReference>
<evidence type="ECO:0000313" key="3">
    <source>
        <dbReference type="EnsemblMetazoa" id="PPA26153.1"/>
    </source>
</evidence>
<dbReference type="Pfam" id="PF03803">
    <property type="entry name" value="Scramblase"/>
    <property type="match status" value="1"/>
</dbReference>
<dbReference type="SUPFAM" id="SSF54518">
    <property type="entry name" value="Tubby C-terminal domain-like"/>
    <property type="match status" value="1"/>
</dbReference>
<evidence type="ECO:0000256" key="2">
    <source>
        <dbReference type="RuleBase" id="RU363116"/>
    </source>
</evidence>
<dbReference type="GO" id="GO:0017121">
    <property type="term" value="P:plasma membrane phospholipid scrambling"/>
    <property type="evidence" value="ECO:0000318"/>
    <property type="project" value="GO_Central"/>
</dbReference>
<comment type="function">
    <text evidence="2">May mediate accelerated ATP-independent bidirectional transbilayer migration of phospholipids upon binding calcium ions that results in a loss of phospholipid asymmetry in the plasma membrane.</text>
</comment>
<sequence>MYTQQPGGTTSSKSKETWMPLTNQIAGCPPGLEYLASIDRIQIIQAVDVLEAVIGWEVANRYAIINGIGQQIYYAFEESECCERQFCKQRRTFCLHVVDNFGKEVMTIRRNFNCCACGCACCACCQDLVTIESPPGYPIGSVHQQFGCCHPRYHGRDVTGQVIFNIEGPDCCMMSSCCDKVFQVHSNGAMIGEIRKRWGGMLKEAFTKADAFGVSFSLQMPVAHKAVMVGAAFFIDFMHFEADGDTAQATCTISTSGGSAKHTMVNQSDRKLAFLFGHADNSLYWVNTTFGFIDAGESKHINIWRDVGAPWRKDKLKVYFCFAKGPDELEHFKGPDRGEVP</sequence>
<accession>A0A8R1UI08</accession>
<dbReference type="PANTHER" id="PTHR23248:SF63">
    <property type="entry name" value="PHOSPHOLIPID SCRAMBLASE"/>
    <property type="match status" value="1"/>
</dbReference>
<dbReference type="InterPro" id="IPR000535">
    <property type="entry name" value="MSP_dom"/>
</dbReference>
<dbReference type="InterPro" id="IPR025659">
    <property type="entry name" value="Tubby-like_C"/>
</dbReference>
<keyword evidence="2" id="KW-0564">Palmitate</keyword>
<dbReference type="SUPFAM" id="SSF49354">
    <property type="entry name" value="PapD-like"/>
    <property type="match status" value="1"/>
</dbReference>
<protein>
    <recommendedName>
        <fullName evidence="2">Phospholipid scramblase</fullName>
    </recommendedName>
</protein>
<evidence type="ECO:0000256" key="1">
    <source>
        <dbReference type="ARBA" id="ARBA00005350"/>
    </source>
</evidence>
<dbReference type="Pfam" id="PF00635">
    <property type="entry name" value="Motile_Sperm"/>
    <property type="match status" value="1"/>
</dbReference>
<reference evidence="3" key="2">
    <citation type="submission" date="2022-06" db="UniProtKB">
        <authorList>
            <consortium name="EnsemblMetazoa"/>
        </authorList>
    </citation>
    <scope>IDENTIFICATION</scope>
    <source>
        <strain evidence="3">PS312</strain>
    </source>
</reference>
<proteinExistence type="inferred from homology"/>
<keyword evidence="4" id="KW-1185">Reference proteome</keyword>
<dbReference type="Proteomes" id="UP000005239">
    <property type="component" value="Unassembled WGS sequence"/>
</dbReference>
<keyword evidence="2" id="KW-0449">Lipoprotein</keyword>
<dbReference type="InterPro" id="IPR008962">
    <property type="entry name" value="PapD-like_sf"/>
</dbReference>
<dbReference type="EnsemblMetazoa" id="PPA26153.1">
    <property type="protein sequence ID" value="PPA26153.1"/>
    <property type="gene ID" value="WBGene00115707"/>
</dbReference>
<reference evidence="4" key="1">
    <citation type="journal article" date="2008" name="Nat. Genet.">
        <title>The Pristionchus pacificus genome provides a unique perspective on nematode lifestyle and parasitism.</title>
        <authorList>
            <person name="Dieterich C."/>
            <person name="Clifton S.W."/>
            <person name="Schuster L.N."/>
            <person name="Chinwalla A."/>
            <person name="Delehaunty K."/>
            <person name="Dinkelacker I."/>
            <person name="Fulton L."/>
            <person name="Fulton R."/>
            <person name="Godfrey J."/>
            <person name="Minx P."/>
            <person name="Mitreva M."/>
            <person name="Roeseler W."/>
            <person name="Tian H."/>
            <person name="Witte H."/>
            <person name="Yang S.P."/>
            <person name="Wilson R.K."/>
            <person name="Sommer R.J."/>
        </authorList>
    </citation>
    <scope>NUCLEOTIDE SEQUENCE [LARGE SCALE GENOMIC DNA]</scope>
    <source>
        <strain evidence="4">PS312</strain>
    </source>
</reference>
<dbReference type="PANTHER" id="PTHR23248">
    <property type="entry name" value="PHOSPHOLIPID SCRAMBLASE-RELATED"/>
    <property type="match status" value="1"/>
</dbReference>
<organism evidence="3 4">
    <name type="scientific">Pristionchus pacificus</name>
    <name type="common">Parasitic nematode worm</name>
    <dbReference type="NCBI Taxonomy" id="54126"/>
    <lineage>
        <taxon>Eukaryota</taxon>
        <taxon>Metazoa</taxon>
        <taxon>Ecdysozoa</taxon>
        <taxon>Nematoda</taxon>
        <taxon>Chromadorea</taxon>
        <taxon>Rhabditida</taxon>
        <taxon>Rhabditina</taxon>
        <taxon>Diplogasteromorpha</taxon>
        <taxon>Diplogasteroidea</taxon>
        <taxon>Neodiplogasteridae</taxon>
        <taxon>Pristionchus</taxon>
    </lineage>
</organism>
<dbReference type="GO" id="GO:0005886">
    <property type="term" value="C:plasma membrane"/>
    <property type="evidence" value="ECO:0000318"/>
    <property type="project" value="GO_Central"/>
</dbReference>
<dbReference type="OrthoDB" id="191150at2759"/>